<dbReference type="HOGENOM" id="CLU_005493_0_0_9"/>
<name>H6NRC4_9BACL</name>
<evidence type="ECO:0000256" key="2">
    <source>
        <dbReference type="SAM" id="SignalP"/>
    </source>
</evidence>
<dbReference type="SUPFAM" id="SSF69304">
    <property type="entry name" value="Tricorn protease N-terminal domain"/>
    <property type="match status" value="2"/>
</dbReference>
<dbReference type="PROSITE" id="PS50853">
    <property type="entry name" value="FN3"/>
    <property type="match status" value="2"/>
</dbReference>
<dbReference type="RefSeq" id="WP_014372517.1">
    <property type="nucleotide sequence ID" value="NC_016935.1"/>
</dbReference>
<dbReference type="InterPro" id="IPR013783">
    <property type="entry name" value="Ig-like_fold"/>
</dbReference>
<dbReference type="KEGG" id="pmq:PM3016_6968"/>
<proteinExistence type="predicted"/>
<keyword evidence="5" id="KW-1185">Reference proteome</keyword>
<keyword evidence="2" id="KW-0732">Signal</keyword>
<dbReference type="GO" id="GO:0004553">
    <property type="term" value="F:hydrolase activity, hydrolyzing O-glycosyl compounds"/>
    <property type="evidence" value="ECO:0007669"/>
    <property type="project" value="InterPro"/>
</dbReference>
<dbReference type="SUPFAM" id="SSF49265">
    <property type="entry name" value="Fibronectin type III"/>
    <property type="match status" value="2"/>
</dbReference>
<feature type="domain" description="Fibronectin type-III" evidence="3">
    <location>
        <begin position="1074"/>
        <end position="1161"/>
    </location>
</feature>
<dbReference type="PANTHER" id="PTHR13817">
    <property type="entry name" value="TITIN"/>
    <property type="match status" value="1"/>
</dbReference>
<evidence type="ECO:0000313" key="5">
    <source>
        <dbReference type="Proteomes" id="UP000007523"/>
    </source>
</evidence>
<feature type="domain" description="Fibronectin type-III" evidence="3">
    <location>
        <begin position="549"/>
        <end position="637"/>
    </location>
</feature>
<dbReference type="SUPFAM" id="SSF63446">
    <property type="entry name" value="Type I dockerin domain"/>
    <property type="match status" value="1"/>
</dbReference>
<dbReference type="InterPro" id="IPR036116">
    <property type="entry name" value="FN3_sf"/>
</dbReference>
<dbReference type="InterPro" id="IPR050964">
    <property type="entry name" value="Striated_Muscle_Regulatory"/>
</dbReference>
<accession>H6NRC4</accession>
<dbReference type="InterPro" id="IPR003961">
    <property type="entry name" value="FN3_dom"/>
</dbReference>
<dbReference type="Gene3D" id="1.10.1330.10">
    <property type="entry name" value="Dockerin domain"/>
    <property type="match status" value="1"/>
</dbReference>
<dbReference type="STRING" id="1116391.PM3016_6968"/>
<dbReference type="PROSITE" id="PS00018">
    <property type="entry name" value="EF_HAND_1"/>
    <property type="match status" value="1"/>
</dbReference>
<dbReference type="InterPro" id="IPR018247">
    <property type="entry name" value="EF_Hand_1_Ca_BS"/>
</dbReference>
<dbReference type="EMBL" id="CP003235">
    <property type="protein sequence ID" value="AFC33559.1"/>
    <property type="molecule type" value="Genomic_DNA"/>
</dbReference>
<dbReference type="CDD" id="cd14254">
    <property type="entry name" value="Dockerin_II"/>
    <property type="match status" value="1"/>
</dbReference>
<protein>
    <recommendedName>
        <fullName evidence="3">Fibronectin type-III domain-containing protein</fullName>
    </recommendedName>
</protein>
<evidence type="ECO:0000259" key="3">
    <source>
        <dbReference type="PROSITE" id="PS50853"/>
    </source>
</evidence>
<dbReference type="CDD" id="cd00063">
    <property type="entry name" value="FN3"/>
    <property type="match status" value="1"/>
</dbReference>
<keyword evidence="1" id="KW-0677">Repeat</keyword>
<dbReference type="Gene3D" id="2.60.40.10">
    <property type="entry name" value="Immunoglobulins"/>
    <property type="match status" value="2"/>
</dbReference>
<sequence length="1370" mass="146198">MIRSRKGPVYGLILMLLFPAQIHAAGAMTVSIVAPGQGMPSGTVLQVKAAVSGSTDVKGVTARVGEREAPLTKTCIYAQCHWTGPLSLEGLPKGAKELSVRAEDTGGRSAEARQSFVYDEPPQLKVTGPSSGYVTRDGLFLVTAEASDDTGQPALTVKVTEYQSGLVLGSFQGGTKVSQEFDARAFDGRKLEIHVSADDGKGNVVKETRIVHVEMSPYLSEVEQVPGEIADFDDSRILYTAGDGSLRIRQRGGTEDTMVFAEPGRTTLEQKLVPGGAVFSLYRAGSFSDQELYLWQGGKLTPLASGASVRSAAWRAVSGKHAVYDEFPLSQTYYLDTETGERQVIGSSIYHADITPEGHLVFFDTDGIYRFAPDTGTRTLLLGLDGWESYEYSNPVADGDRLLFSYHSNISKFDGGAVTELSPPYTDEEIERGAEVVPYRDYQANQGWIAYTKGDETGRAIYLESPDGEVREAANVGGHPALGRLTEKGTFSFYYNGRLYLAGPQTEPVAVASSRGKDAYRGGAFYKALGDTLFRISTKLDKLPPVWPEEAALTVTDVTYDHVRLQWQGAEDDSGEPLTYSIYRDGELLTAAADPAAGYVAEGLEPGRTYSFSVEARDGAGNRSLDNPQVTVTTSQRPFVTEPPKVELVAPLFEEVVRSGGLQVKGAVSDDRGQPAVSIRLHIEGLKPVEIPAAGGAQVDQTLDLSAYEGQRVEVEVTAVDDEGQTVSVRRPVHVESGRALVMEAEAEGRIVGFDQERLLFIRSDGTLVLRSRAGGEDIPVFADPEAVTDEHTLTPDGVLFSAYASGSGEPKGLYLWRQGKLTELTAGVRAAEGWWLLRQREHAVFAAVEENRNAYYHLNTRTGAVTPIAVNGLSGADADASGGLILSDGTGLYTFRADSRALEPLLLPPDGKRYEQPEWEGGRLLYTSGGAIVQYDGTSSTVLSPAGAEGERLDGAVDYEAAGGWTAFTRSMGDAAGSRQIFLRSPDGTVTQATSYEDHGHPRISGLAADGTLTFYSDRNELYVLSPEGAAQRLASADGVDGLRDGTFYKAVGRTLFRLETGSGGTRPPVWPAGEALTVSGVTYDSALLQWQAAAAPGGVQAYTIYRDGEPLGTVGAAVYTYKATGLAAGRTYTFSIAATDRSGLVSADNPSVKVSTPGAPVPAGGTVTLQAKPGFLHAGSELELRLRARDAADLRGFLLKLDYDRSRFKLNHIFLHPEFGTENKTVQLSKYLSTPGRIGLKGTLLEPKPPISGSPGLITLRFTVLQPGEGTFTLAGGSVFTDSRGAMHPVPTPVTLTVYADSADLNGDGRTDKEDTALISSHLGTSAGQAGYDSRLDLNHDGRIDAKDLQHAEALAAAGEAGSKPASS</sequence>
<feature type="signal peptide" evidence="2">
    <location>
        <begin position="1"/>
        <end position="24"/>
    </location>
</feature>
<dbReference type="Pfam" id="PF00041">
    <property type="entry name" value="fn3"/>
    <property type="match status" value="2"/>
</dbReference>
<dbReference type="CDD" id="cd08547">
    <property type="entry name" value="Type_II_cohesin"/>
    <property type="match status" value="1"/>
</dbReference>
<dbReference type="Proteomes" id="UP000007523">
    <property type="component" value="Chromosome"/>
</dbReference>
<gene>
    <name evidence="4" type="ORF">PM3016_6968</name>
</gene>
<dbReference type="SMART" id="SM00060">
    <property type="entry name" value="FN3"/>
    <property type="match status" value="2"/>
</dbReference>
<evidence type="ECO:0000256" key="1">
    <source>
        <dbReference type="ARBA" id="ARBA00022737"/>
    </source>
</evidence>
<dbReference type="GO" id="GO:0000272">
    <property type="term" value="P:polysaccharide catabolic process"/>
    <property type="evidence" value="ECO:0007669"/>
    <property type="project" value="InterPro"/>
</dbReference>
<feature type="chain" id="PRO_5039152661" description="Fibronectin type-III domain-containing protein" evidence="2">
    <location>
        <begin position="25"/>
        <end position="1370"/>
    </location>
</feature>
<evidence type="ECO:0000313" key="4">
    <source>
        <dbReference type="EMBL" id="AFC33559.1"/>
    </source>
</evidence>
<dbReference type="Pfam" id="PF00404">
    <property type="entry name" value="Dockerin_1"/>
    <property type="match status" value="1"/>
</dbReference>
<organism evidence="4 5">
    <name type="scientific">Paenibacillus mucilaginosus 3016</name>
    <dbReference type="NCBI Taxonomy" id="1116391"/>
    <lineage>
        <taxon>Bacteria</taxon>
        <taxon>Bacillati</taxon>
        <taxon>Bacillota</taxon>
        <taxon>Bacilli</taxon>
        <taxon>Bacillales</taxon>
        <taxon>Paenibacillaceae</taxon>
        <taxon>Paenibacillus</taxon>
    </lineage>
</organism>
<dbReference type="PANTHER" id="PTHR13817:SF166">
    <property type="entry name" value="NEURONAL IGCAM-RELATED"/>
    <property type="match status" value="1"/>
</dbReference>
<dbReference type="InterPro" id="IPR036439">
    <property type="entry name" value="Dockerin_dom_sf"/>
</dbReference>
<dbReference type="InterPro" id="IPR002105">
    <property type="entry name" value="Dockerin_1_rpt"/>
</dbReference>
<dbReference type="Gene3D" id="2.60.40.680">
    <property type="match status" value="1"/>
</dbReference>
<reference evidence="4 5" key="1">
    <citation type="journal article" date="2012" name="J. Bacteriol.">
        <title>Complete Genome Sequence of Paenibacillus mucilaginosus 3016, a Bacterium Functional as Microbial Fertilizer.</title>
        <authorList>
            <person name="Ma M."/>
            <person name="Wang Z."/>
            <person name="Li L."/>
            <person name="Jiang X."/>
            <person name="Guan D."/>
            <person name="Cao F."/>
            <person name="Chen H."/>
            <person name="Wang X."/>
            <person name="Shen D."/>
            <person name="Du B."/>
            <person name="Li J."/>
        </authorList>
    </citation>
    <scope>NUCLEOTIDE SEQUENCE [LARGE SCALE GENOMIC DNA]</scope>
    <source>
        <strain evidence="4 5">3016</strain>
    </source>
</reference>